<organism evidence="5">
    <name type="scientific">Arundo donax</name>
    <name type="common">Giant reed</name>
    <name type="synonym">Donax arundinaceus</name>
    <dbReference type="NCBI Taxonomy" id="35708"/>
    <lineage>
        <taxon>Eukaryota</taxon>
        <taxon>Viridiplantae</taxon>
        <taxon>Streptophyta</taxon>
        <taxon>Embryophyta</taxon>
        <taxon>Tracheophyta</taxon>
        <taxon>Spermatophyta</taxon>
        <taxon>Magnoliopsida</taxon>
        <taxon>Liliopsida</taxon>
        <taxon>Poales</taxon>
        <taxon>Poaceae</taxon>
        <taxon>PACMAD clade</taxon>
        <taxon>Arundinoideae</taxon>
        <taxon>Arundineae</taxon>
        <taxon>Arundo</taxon>
    </lineage>
</organism>
<protein>
    <submittedName>
        <fullName evidence="5">PtpRR7</fullName>
    </submittedName>
</protein>
<keyword evidence="1" id="KW-0902">Two-component regulatory system</keyword>
<evidence type="ECO:0000313" key="5">
    <source>
        <dbReference type="EMBL" id="JAD34092.1"/>
    </source>
</evidence>
<feature type="region of interest" description="Disordered" evidence="3">
    <location>
        <begin position="1"/>
        <end position="63"/>
    </location>
</feature>
<dbReference type="Gene3D" id="3.40.50.2300">
    <property type="match status" value="1"/>
</dbReference>
<accession>A0A0A8ZGZ1</accession>
<reference evidence="5" key="1">
    <citation type="submission" date="2014-09" db="EMBL/GenBank/DDBJ databases">
        <authorList>
            <person name="Magalhaes I.L.F."/>
            <person name="Oliveira U."/>
            <person name="Santos F.R."/>
            <person name="Vidigal T.H.D.A."/>
            <person name="Brescovit A.D."/>
            <person name="Santos A.J."/>
        </authorList>
    </citation>
    <scope>NUCLEOTIDE SEQUENCE</scope>
    <source>
        <tissue evidence="5">Shoot tissue taken approximately 20 cm above the soil surface</tissue>
    </source>
</reference>
<name>A0A0A8ZGZ1_ARUDO</name>
<reference evidence="5" key="2">
    <citation type="journal article" date="2015" name="Data Brief">
        <title>Shoot transcriptome of the giant reed, Arundo donax.</title>
        <authorList>
            <person name="Barrero R.A."/>
            <person name="Guerrero F.D."/>
            <person name="Moolhuijzen P."/>
            <person name="Goolsby J.A."/>
            <person name="Tidwell J."/>
            <person name="Bellgard S.E."/>
            <person name="Bellgard M.I."/>
        </authorList>
    </citation>
    <scope>NUCLEOTIDE SEQUENCE</scope>
    <source>
        <tissue evidence="5">Shoot tissue taken approximately 20 cm above the soil surface</tissue>
    </source>
</reference>
<evidence type="ECO:0000256" key="1">
    <source>
        <dbReference type="ARBA" id="ARBA00023012"/>
    </source>
</evidence>
<evidence type="ECO:0000259" key="4">
    <source>
        <dbReference type="PROSITE" id="PS50110"/>
    </source>
</evidence>
<comment type="caution">
    <text evidence="2">Lacks conserved residue(s) required for the propagation of feature annotation.</text>
</comment>
<feature type="compositionally biased region" description="Basic and acidic residues" evidence="3">
    <location>
        <begin position="36"/>
        <end position="46"/>
    </location>
</feature>
<evidence type="ECO:0000256" key="2">
    <source>
        <dbReference type="PROSITE-ProRule" id="PRU00169"/>
    </source>
</evidence>
<evidence type="ECO:0000256" key="3">
    <source>
        <dbReference type="SAM" id="MobiDB-lite"/>
    </source>
</evidence>
<proteinExistence type="predicted"/>
<dbReference type="PANTHER" id="PTHR43874">
    <property type="entry name" value="TWO-COMPONENT RESPONSE REGULATOR"/>
    <property type="match status" value="1"/>
</dbReference>
<dbReference type="InterPro" id="IPR001789">
    <property type="entry name" value="Sig_transdc_resp-reg_receiver"/>
</dbReference>
<dbReference type="InterPro" id="IPR045279">
    <property type="entry name" value="ARR-like"/>
</dbReference>
<feature type="compositionally biased region" description="Basic and acidic residues" evidence="3">
    <location>
        <begin position="12"/>
        <end position="29"/>
    </location>
</feature>
<sequence>MGSACQTGPDGPSRKDVRDIGNGDVENGHVVEALEEEWREKQEELPNGHSVPPGAQQVDEQQEQQGQNIRWERFLPVKTLRVLLVENDDSTRQVVSALLRKCCYEVIPAENGLHAWQHLEDLQNNIDLVLTEVFMPCLSGIGLLSKITSHKICKDIPVITATLMWFACSDVFE</sequence>
<dbReference type="PROSITE" id="PS50110">
    <property type="entry name" value="RESPONSE_REGULATORY"/>
    <property type="match status" value="1"/>
</dbReference>
<dbReference type="PANTHER" id="PTHR43874:SF125">
    <property type="entry name" value="TWO-COMPONENT RESPONSE REGULATOR-LIKE APRR7"/>
    <property type="match status" value="1"/>
</dbReference>
<dbReference type="AlphaFoldDB" id="A0A0A8ZGZ1"/>
<dbReference type="SUPFAM" id="SSF52172">
    <property type="entry name" value="CheY-like"/>
    <property type="match status" value="1"/>
</dbReference>
<dbReference type="Pfam" id="PF00072">
    <property type="entry name" value="Response_reg"/>
    <property type="match status" value="1"/>
</dbReference>
<feature type="domain" description="Response regulatory" evidence="4">
    <location>
        <begin position="81"/>
        <end position="173"/>
    </location>
</feature>
<dbReference type="GO" id="GO:0009736">
    <property type="term" value="P:cytokinin-activated signaling pathway"/>
    <property type="evidence" value="ECO:0007669"/>
    <property type="project" value="InterPro"/>
</dbReference>
<dbReference type="InterPro" id="IPR011006">
    <property type="entry name" value="CheY-like_superfamily"/>
</dbReference>
<dbReference type="GO" id="GO:0000160">
    <property type="term" value="P:phosphorelay signal transduction system"/>
    <property type="evidence" value="ECO:0007669"/>
    <property type="project" value="UniProtKB-KW"/>
</dbReference>
<dbReference type="EMBL" id="GBRH01263803">
    <property type="protein sequence ID" value="JAD34092.1"/>
    <property type="molecule type" value="Transcribed_RNA"/>
</dbReference>